<keyword evidence="1" id="KW-0067">ATP-binding</keyword>
<dbReference type="PROSITE" id="PS50975">
    <property type="entry name" value="ATP_GRASP"/>
    <property type="match status" value="1"/>
</dbReference>
<dbReference type="Pfam" id="PF21068">
    <property type="entry name" value="ATPgraspMvdD"/>
    <property type="match status" value="1"/>
</dbReference>
<dbReference type="RefSeq" id="WP_264542979.1">
    <property type="nucleotide sequence ID" value="NZ_BAABIP010000022.1"/>
</dbReference>
<evidence type="ECO:0000313" key="4">
    <source>
        <dbReference type="Proteomes" id="UP001500141"/>
    </source>
</evidence>
<proteinExistence type="predicted"/>
<gene>
    <name evidence="3" type="ORF">GCM10023230_30690</name>
</gene>
<name>A0ABP9ACL8_9FLAO</name>
<sequence length="340" mass="39496">MKKILIITHSQDNESIETVSKKIKASNGLPIRFNVDEYPLKYSISSCFENNEWKVYLDYQGVRVSIHDVEAVWYRRSHNLGSGLSNVLDKEFLSSAYGEIRTTLFGMLESLNCFQISKFSQYRRLDSKEEQMKIASHLGLKVPETCITNNPQEAKKFVQERPNGVISKMQSSFAIVRDGVENVVFTNLVKEEDLEDIDTLQYCPMQFQEKLDKKLELRITIVGDQVFAFAIDSQKTENAKLDWRKEGRTLIRDWVPYELPLDIREKLLQMMDIYQINYGAIDIIVTPEDEYYFLEINSAGEFFWLDRLIDGAISEQIANVLLGNAYRRYTPVLEENFSRA</sequence>
<protein>
    <recommendedName>
        <fullName evidence="2">ATP-grasp domain-containing protein</fullName>
    </recommendedName>
</protein>
<dbReference type="InterPro" id="IPR048936">
    <property type="entry name" value="MvdD-like_ATPgrasp"/>
</dbReference>
<evidence type="ECO:0000313" key="3">
    <source>
        <dbReference type="EMBL" id="GAA4777317.1"/>
    </source>
</evidence>
<feature type="domain" description="ATP-grasp" evidence="2">
    <location>
        <begin position="132"/>
        <end position="322"/>
    </location>
</feature>
<dbReference type="PANTHER" id="PTHR21621:SF0">
    <property type="entry name" value="BETA-CITRYLGLUTAMATE SYNTHASE B-RELATED"/>
    <property type="match status" value="1"/>
</dbReference>
<accession>A0ABP9ACL8</accession>
<dbReference type="EMBL" id="BAABIP010000022">
    <property type="protein sequence ID" value="GAA4777317.1"/>
    <property type="molecule type" value="Genomic_DNA"/>
</dbReference>
<dbReference type="SUPFAM" id="SSF56059">
    <property type="entry name" value="Glutathione synthetase ATP-binding domain-like"/>
    <property type="match status" value="1"/>
</dbReference>
<comment type="caution">
    <text evidence="3">The sequence shown here is derived from an EMBL/GenBank/DDBJ whole genome shotgun (WGS) entry which is preliminary data.</text>
</comment>
<dbReference type="Gene3D" id="3.30.470.20">
    <property type="entry name" value="ATP-grasp fold, B domain"/>
    <property type="match status" value="1"/>
</dbReference>
<dbReference type="InterPro" id="IPR011761">
    <property type="entry name" value="ATP-grasp"/>
</dbReference>
<reference evidence="4" key="1">
    <citation type="journal article" date="2019" name="Int. J. Syst. Evol. Microbiol.">
        <title>The Global Catalogue of Microorganisms (GCM) 10K type strain sequencing project: providing services to taxonomists for standard genome sequencing and annotation.</title>
        <authorList>
            <consortium name="The Broad Institute Genomics Platform"/>
            <consortium name="The Broad Institute Genome Sequencing Center for Infectious Disease"/>
            <person name="Wu L."/>
            <person name="Ma J."/>
        </authorList>
    </citation>
    <scope>NUCLEOTIDE SEQUENCE [LARGE SCALE GENOMIC DNA]</scope>
    <source>
        <strain evidence="4">JCM 18198</strain>
    </source>
</reference>
<evidence type="ECO:0000259" key="2">
    <source>
        <dbReference type="PROSITE" id="PS50975"/>
    </source>
</evidence>
<dbReference type="Proteomes" id="UP001500141">
    <property type="component" value="Unassembled WGS sequence"/>
</dbReference>
<organism evidence="3 4">
    <name type="scientific">Flavobacterium hankyongi</name>
    <dbReference type="NCBI Taxonomy" id="1176532"/>
    <lineage>
        <taxon>Bacteria</taxon>
        <taxon>Pseudomonadati</taxon>
        <taxon>Bacteroidota</taxon>
        <taxon>Flavobacteriia</taxon>
        <taxon>Flavobacteriales</taxon>
        <taxon>Flavobacteriaceae</taxon>
        <taxon>Flavobacterium</taxon>
    </lineage>
</organism>
<keyword evidence="4" id="KW-1185">Reference proteome</keyword>
<evidence type="ECO:0000256" key="1">
    <source>
        <dbReference type="PROSITE-ProRule" id="PRU00409"/>
    </source>
</evidence>
<keyword evidence="1" id="KW-0547">Nucleotide-binding</keyword>
<dbReference type="PANTHER" id="PTHR21621">
    <property type="entry name" value="RIBOSOMAL PROTEIN S6 MODIFICATION PROTEIN"/>
    <property type="match status" value="1"/>
</dbReference>